<feature type="signal peptide" evidence="1">
    <location>
        <begin position="1"/>
        <end position="18"/>
    </location>
</feature>
<feature type="chain" id="PRO_5047522912" evidence="1">
    <location>
        <begin position="19"/>
        <end position="170"/>
    </location>
</feature>
<keyword evidence="3" id="KW-1185">Reference proteome</keyword>
<accession>A0ABR4DA54</accession>
<sequence>MKLTGLAFLGALAATATAQGVPRPVRGPNTLVFKEIGGVPNNECLTFTNDGIIVNAACAWTHADRQVAPAKILGTDVLLVQRGWQQPFRPDLVGKTACIAYNQQLGTFRAEDCGRNDLLFVRYDIGSGRIVANGHTACLSGHDNRAIVTVDPTGQRCAQFTLTAVTPTPP</sequence>
<reference evidence="2 3" key="1">
    <citation type="journal article" date="2024" name="Commun. Biol.">
        <title>Comparative genomic analysis of thermophilic fungi reveals convergent evolutionary adaptations and gene losses.</title>
        <authorList>
            <person name="Steindorff A.S."/>
            <person name="Aguilar-Pontes M.V."/>
            <person name="Robinson A.J."/>
            <person name="Andreopoulos B."/>
            <person name="LaButti K."/>
            <person name="Kuo A."/>
            <person name="Mondo S."/>
            <person name="Riley R."/>
            <person name="Otillar R."/>
            <person name="Haridas S."/>
            <person name="Lipzen A."/>
            <person name="Grimwood J."/>
            <person name="Schmutz J."/>
            <person name="Clum A."/>
            <person name="Reid I.D."/>
            <person name="Moisan M.C."/>
            <person name="Butler G."/>
            <person name="Nguyen T.T.M."/>
            <person name="Dewar K."/>
            <person name="Conant G."/>
            <person name="Drula E."/>
            <person name="Henrissat B."/>
            <person name="Hansel C."/>
            <person name="Singer S."/>
            <person name="Hutchinson M.I."/>
            <person name="de Vries R.P."/>
            <person name="Natvig D.O."/>
            <person name="Powell A.J."/>
            <person name="Tsang A."/>
            <person name="Grigoriev I.V."/>
        </authorList>
    </citation>
    <scope>NUCLEOTIDE SEQUENCE [LARGE SCALE GENOMIC DNA]</scope>
    <source>
        <strain evidence="2 3">ATCC 22073</strain>
    </source>
</reference>
<name>A0ABR4DA54_9PEZI</name>
<dbReference type="RefSeq" id="XP_070865962.1">
    <property type="nucleotide sequence ID" value="XM_071011010.1"/>
</dbReference>
<keyword evidence="1" id="KW-0732">Signal</keyword>
<organism evidence="2 3">
    <name type="scientific">Remersonia thermophila</name>
    <dbReference type="NCBI Taxonomy" id="72144"/>
    <lineage>
        <taxon>Eukaryota</taxon>
        <taxon>Fungi</taxon>
        <taxon>Dikarya</taxon>
        <taxon>Ascomycota</taxon>
        <taxon>Pezizomycotina</taxon>
        <taxon>Sordariomycetes</taxon>
        <taxon>Sordariomycetidae</taxon>
        <taxon>Sordariales</taxon>
        <taxon>Sordariales incertae sedis</taxon>
        <taxon>Remersonia</taxon>
    </lineage>
</organism>
<comment type="caution">
    <text evidence="2">The sequence shown here is derived from an EMBL/GenBank/DDBJ whole genome shotgun (WGS) entry which is preliminary data.</text>
</comment>
<evidence type="ECO:0000313" key="2">
    <source>
        <dbReference type="EMBL" id="KAL2267235.1"/>
    </source>
</evidence>
<dbReference type="Proteomes" id="UP001600064">
    <property type="component" value="Unassembled WGS sequence"/>
</dbReference>
<gene>
    <name evidence="2" type="ORF">VTJ83DRAFT_4512</name>
</gene>
<evidence type="ECO:0000313" key="3">
    <source>
        <dbReference type="Proteomes" id="UP001600064"/>
    </source>
</evidence>
<proteinExistence type="predicted"/>
<evidence type="ECO:0000256" key="1">
    <source>
        <dbReference type="SAM" id="SignalP"/>
    </source>
</evidence>
<dbReference type="EMBL" id="JAZGUE010000004">
    <property type="protein sequence ID" value="KAL2267235.1"/>
    <property type="molecule type" value="Genomic_DNA"/>
</dbReference>
<dbReference type="GeneID" id="98125654"/>
<protein>
    <submittedName>
        <fullName evidence="2">Uncharacterized protein</fullName>
    </submittedName>
</protein>